<comment type="caution">
    <text evidence="2">The sequence shown here is derived from an EMBL/GenBank/DDBJ whole genome shotgun (WGS) entry which is preliminary data.</text>
</comment>
<dbReference type="Pfam" id="PF03643">
    <property type="entry name" value="Vps26"/>
    <property type="match status" value="1"/>
</dbReference>
<organism evidence="2 3">
    <name type="scientific">Spodoptera exigua</name>
    <name type="common">Beet armyworm</name>
    <name type="synonym">Noctua fulgens</name>
    <dbReference type="NCBI Taxonomy" id="7107"/>
    <lineage>
        <taxon>Eukaryota</taxon>
        <taxon>Metazoa</taxon>
        <taxon>Ecdysozoa</taxon>
        <taxon>Arthropoda</taxon>
        <taxon>Hexapoda</taxon>
        <taxon>Insecta</taxon>
        <taxon>Pterygota</taxon>
        <taxon>Neoptera</taxon>
        <taxon>Endopterygota</taxon>
        <taxon>Lepidoptera</taxon>
        <taxon>Glossata</taxon>
        <taxon>Ditrysia</taxon>
        <taxon>Noctuoidea</taxon>
        <taxon>Noctuidae</taxon>
        <taxon>Amphipyrinae</taxon>
        <taxon>Spodoptera</taxon>
    </lineage>
</organism>
<name>A0A922SJ17_SPOEX</name>
<sequence length="152" mass="16886">GVVVVESNSDVRHEGLSLTMEGSVNLQLSSKNVGIFEAFSNSIKIFIFPASVKVTSNNYSFQPINLINTSIELVPPGKIPVGVTEIPFELPLRARQAVSPGYPGLLETYHGVFVNIMYTLKCNMKRSFLNKPVNASCQFFVQYRQVIKCNQK</sequence>
<comment type="similarity">
    <text evidence="1">Belongs to the VPS26 family.</text>
</comment>
<accession>A0A922SJ17</accession>
<dbReference type="EMBL" id="JACEFF010000368">
    <property type="protein sequence ID" value="KAH9638899.1"/>
    <property type="molecule type" value="Genomic_DNA"/>
</dbReference>
<reference evidence="2" key="1">
    <citation type="journal article" date="2021" name="G3 (Bethesda)">
        <title>Genome and transcriptome analysis of the beet armyworm Spodoptera exigua reveals targets for pest control. .</title>
        <authorList>
            <person name="Simon S."/>
            <person name="Breeschoten T."/>
            <person name="Jansen H.J."/>
            <person name="Dirks R.P."/>
            <person name="Schranz M.E."/>
            <person name="Ros V.I.D."/>
        </authorList>
    </citation>
    <scope>NUCLEOTIDE SEQUENCE</scope>
    <source>
        <strain evidence="2">TB_SE_WUR_2020</strain>
    </source>
</reference>
<dbReference type="AlphaFoldDB" id="A0A922SJ17"/>
<evidence type="ECO:0000313" key="2">
    <source>
        <dbReference type="EMBL" id="KAH9638899.1"/>
    </source>
</evidence>
<protein>
    <submittedName>
        <fullName evidence="2">Uncharacterized protein</fullName>
    </submittedName>
</protein>
<proteinExistence type="inferred from homology"/>
<dbReference type="InterPro" id="IPR014752">
    <property type="entry name" value="Arrestin-like_C"/>
</dbReference>
<dbReference type="PANTHER" id="PTHR12233">
    <property type="entry name" value="VACUOLAR PROTEIN SORTING 26 RELATED"/>
    <property type="match status" value="1"/>
</dbReference>
<dbReference type="Proteomes" id="UP000814243">
    <property type="component" value="Unassembled WGS sequence"/>
</dbReference>
<dbReference type="InterPro" id="IPR028934">
    <property type="entry name" value="Vps26-related"/>
</dbReference>
<dbReference type="GO" id="GO:0006886">
    <property type="term" value="P:intracellular protein transport"/>
    <property type="evidence" value="ECO:0007669"/>
    <property type="project" value="InterPro"/>
</dbReference>
<evidence type="ECO:0000256" key="1">
    <source>
        <dbReference type="ARBA" id="ARBA00009100"/>
    </source>
</evidence>
<feature type="non-terminal residue" evidence="2">
    <location>
        <position position="1"/>
    </location>
</feature>
<dbReference type="Gene3D" id="2.60.40.640">
    <property type="match status" value="1"/>
</dbReference>
<gene>
    <name evidence="2" type="ORF">HF086_012852</name>
</gene>
<evidence type="ECO:0000313" key="3">
    <source>
        <dbReference type="Proteomes" id="UP000814243"/>
    </source>
</evidence>